<evidence type="ECO:0000313" key="3">
    <source>
        <dbReference type="Proteomes" id="UP000694388"/>
    </source>
</evidence>
<accession>A0A8C4QN62</accession>
<dbReference type="Ensembl" id="ENSEBUT00000018511.1">
    <property type="protein sequence ID" value="ENSEBUP00000017935.1"/>
    <property type="gene ID" value="ENSEBUG00000011202.1"/>
</dbReference>
<sequence length="196" mass="22239">MMFDMRTGVVLAQTSNQENIKEKVTAVRTIVPMRSKNEVLLILQHFDYSVDRTVQAFLEGMEDLEPEVKVEAEPATELELDLDSIVSSATSEEREIEQVSSIDVLSGPLENLSLSQGEPAHLQASISFGNMHGMQCRYSIYSIEKSVKDLQRCTVSLNRYRLLVKQEIDVSIKKIKVSFYDVQQRSDMHFIPLPLS</sequence>
<dbReference type="InterPro" id="IPR009060">
    <property type="entry name" value="UBA-like_sf"/>
</dbReference>
<dbReference type="AlphaFoldDB" id="A0A8C4QN62"/>
<dbReference type="InterPro" id="IPR009816">
    <property type="entry name" value="SPATS2-like"/>
</dbReference>
<reference evidence="2" key="1">
    <citation type="submission" date="2025-08" db="UniProtKB">
        <authorList>
            <consortium name="Ensembl"/>
        </authorList>
    </citation>
    <scope>IDENTIFICATION</scope>
</reference>
<dbReference type="Proteomes" id="UP000694388">
    <property type="component" value="Unplaced"/>
</dbReference>
<dbReference type="GeneTree" id="ENSGT00390000001138"/>
<dbReference type="PANTHER" id="PTHR15623:SF11">
    <property type="entry name" value="SPERMATOGENESIS-ASSOCIATED SERINE-RICH PROTEIN 2"/>
    <property type="match status" value="1"/>
</dbReference>
<evidence type="ECO:0000256" key="1">
    <source>
        <dbReference type="ARBA" id="ARBA00007105"/>
    </source>
</evidence>
<organism evidence="2 3">
    <name type="scientific">Eptatretus burgeri</name>
    <name type="common">Inshore hagfish</name>
    <dbReference type="NCBI Taxonomy" id="7764"/>
    <lineage>
        <taxon>Eukaryota</taxon>
        <taxon>Metazoa</taxon>
        <taxon>Chordata</taxon>
        <taxon>Craniata</taxon>
        <taxon>Vertebrata</taxon>
        <taxon>Cyclostomata</taxon>
        <taxon>Myxini</taxon>
        <taxon>Myxiniformes</taxon>
        <taxon>Myxinidae</taxon>
        <taxon>Eptatretinae</taxon>
        <taxon>Eptatretus</taxon>
    </lineage>
</organism>
<evidence type="ECO:0000313" key="2">
    <source>
        <dbReference type="Ensembl" id="ENSEBUP00000017935.1"/>
    </source>
</evidence>
<name>A0A8C4QN62_EPTBU</name>
<dbReference type="GO" id="GO:0005737">
    <property type="term" value="C:cytoplasm"/>
    <property type="evidence" value="ECO:0007669"/>
    <property type="project" value="TreeGrafter"/>
</dbReference>
<protein>
    <submittedName>
        <fullName evidence="2">Uncharacterized protein</fullName>
    </submittedName>
</protein>
<dbReference type="PANTHER" id="PTHR15623">
    <property type="entry name" value="SPERMATOGENESIS-ASSOCIATED SERINE-RICH PROTEIN 2-RELATED"/>
    <property type="match status" value="1"/>
</dbReference>
<dbReference type="Pfam" id="PF07139">
    <property type="entry name" value="SPATS2-like"/>
    <property type="match status" value="1"/>
</dbReference>
<keyword evidence="3" id="KW-1185">Reference proteome</keyword>
<proteinExistence type="inferred from homology"/>
<comment type="similarity">
    <text evidence="1">Belongs to the SPATS2 family.</text>
</comment>
<reference evidence="2" key="2">
    <citation type="submission" date="2025-09" db="UniProtKB">
        <authorList>
            <consortium name="Ensembl"/>
        </authorList>
    </citation>
    <scope>IDENTIFICATION</scope>
</reference>
<dbReference type="SUPFAM" id="SSF46934">
    <property type="entry name" value="UBA-like"/>
    <property type="match status" value="1"/>
</dbReference>